<dbReference type="PIRSF" id="PIRSF016578">
    <property type="entry name" value="HsaA"/>
    <property type="match status" value="1"/>
</dbReference>
<organism evidence="5 6">
    <name type="scientific">Tardibacter chloracetimidivorans</name>
    <dbReference type="NCBI Taxonomy" id="1921510"/>
    <lineage>
        <taxon>Bacteria</taxon>
        <taxon>Pseudomonadati</taxon>
        <taxon>Pseudomonadota</taxon>
        <taxon>Alphaproteobacteria</taxon>
        <taxon>Sphingomonadales</taxon>
        <taxon>Sphingomonadaceae</taxon>
        <taxon>Tardibacter</taxon>
    </lineage>
</organism>
<protein>
    <submittedName>
        <fullName evidence="5">Acyl-CoA dehydrogenase</fullName>
    </submittedName>
</protein>
<comment type="similarity">
    <text evidence="2">Belongs to the HpaH/HsaA monooxygenase family.</text>
</comment>
<dbReference type="Gene3D" id="1.20.140.10">
    <property type="entry name" value="Butyryl-CoA Dehydrogenase, subunit A, domain 3"/>
    <property type="match status" value="1"/>
</dbReference>
<evidence type="ECO:0000256" key="2">
    <source>
        <dbReference type="ARBA" id="ARBA00049661"/>
    </source>
</evidence>
<dbReference type="Gene3D" id="2.40.110.10">
    <property type="entry name" value="Butyryl-CoA Dehydrogenase, subunit A, domain 2"/>
    <property type="match status" value="1"/>
</dbReference>
<evidence type="ECO:0000313" key="6">
    <source>
        <dbReference type="Proteomes" id="UP000182063"/>
    </source>
</evidence>
<accession>A0A1L3ZVT8</accession>
<feature type="domain" description="Acyl-CoA dehydrogenase/oxidase N-terminal" evidence="3">
    <location>
        <begin position="35"/>
        <end position="99"/>
    </location>
</feature>
<dbReference type="Gene3D" id="1.10.540.10">
    <property type="entry name" value="Acyl-CoA dehydrogenase/oxidase, N-terminal domain"/>
    <property type="match status" value="1"/>
</dbReference>
<dbReference type="InterPro" id="IPR037069">
    <property type="entry name" value="AcylCoA_DH/ox_N_sf"/>
</dbReference>
<dbReference type="EMBL" id="CP018221">
    <property type="protein sequence ID" value="API59764.1"/>
    <property type="molecule type" value="Genomic_DNA"/>
</dbReference>
<dbReference type="InterPro" id="IPR036250">
    <property type="entry name" value="AcylCo_DH-like_C"/>
</dbReference>
<dbReference type="PANTHER" id="PTHR48083:SF5">
    <property type="entry name" value="NRGC PROTEIN"/>
    <property type="match status" value="1"/>
</dbReference>
<keyword evidence="6" id="KW-1185">Reference proteome</keyword>
<evidence type="ECO:0000259" key="3">
    <source>
        <dbReference type="Pfam" id="PF02771"/>
    </source>
</evidence>
<dbReference type="InterPro" id="IPR013786">
    <property type="entry name" value="AcylCoA_DH/ox_N"/>
</dbReference>
<dbReference type="GO" id="GO:0050660">
    <property type="term" value="F:flavin adenine dinucleotide binding"/>
    <property type="evidence" value="ECO:0007669"/>
    <property type="project" value="InterPro"/>
</dbReference>
<dbReference type="RefSeq" id="WP_072597557.1">
    <property type="nucleotide sequence ID" value="NZ_CP018221.1"/>
</dbReference>
<sequence>MPYHQPRTFEEYCEELETVLPIIEAEAETSEQLCYLSDRTVATLQDAGLYRMLLPRELAGAELTHLEAMKIIERLAWAHGSTGWCAMVNNSLATAMALYAPGDAVGEIFAENPDVMVAGNGIPRGFARPVDGGYMIRGNWAYGSGIQHAEWVHSGCIVLRDEKISKLPNGQTEILIAHHPRDSVELRGNWDVLGLRATGSFDYGLKDAEELFVPEGMCYRSDSVVPCRGGIQGSLGLVGIAAWAHSSWALGVGRRMLDELVLYAREKADVFGKVCDAPTFRFQFAQAEAKFRSARSFLVESWQSIADGLAAGQPATVRQITSAKLGMRHIHDVVSEVGTFAYRTARGTSLHDGLMQRVYRDIHSGTQHIHLADQVVQECGRDLLGLVGPTAKWVAFNIVD</sequence>
<dbReference type="GO" id="GO:0033539">
    <property type="term" value="P:fatty acid beta-oxidation using acyl-CoA dehydrogenase"/>
    <property type="evidence" value="ECO:0007669"/>
    <property type="project" value="TreeGrafter"/>
</dbReference>
<dbReference type="InterPro" id="IPR013107">
    <property type="entry name" value="Acyl-CoA_DH_C"/>
</dbReference>
<dbReference type="Pfam" id="PF02771">
    <property type="entry name" value="Acyl-CoA_dh_N"/>
    <property type="match status" value="1"/>
</dbReference>
<dbReference type="KEGG" id="sphj:BSL82_10925"/>
<proteinExistence type="inferred from homology"/>
<dbReference type="InterPro" id="IPR046373">
    <property type="entry name" value="Acyl-CoA_Oxase/DH_mid-dom_sf"/>
</dbReference>
<reference evidence="6" key="1">
    <citation type="submission" date="2016-11" db="EMBL/GenBank/DDBJ databases">
        <title>Complete Genome Sequence of alachlor-degrading Sphingomonas sp. strain JJ-A5.</title>
        <authorList>
            <person name="Lee H."/>
            <person name="Ka J.-O."/>
        </authorList>
    </citation>
    <scope>NUCLEOTIDE SEQUENCE [LARGE SCALE GENOMIC DNA]</scope>
    <source>
        <strain evidence="6">JJ-A5</strain>
    </source>
</reference>
<dbReference type="Pfam" id="PF08028">
    <property type="entry name" value="Acyl-CoA_dh_2"/>
    <property type="match status" value="1"/>
</dbReference>
<dbReference type="GO" id="GO:0003995">
    <property type="term" value="F:acyl-CoA dehydrogenase activity"/>
    <property type="evidence" value="ECO:0007669"/>
    <property type="project" value="TreeGrafter"/>
</dbReference>
<evidence type="ECO:0000259" key="4">
    <source>
        <dbReference type="Pfam" id="PF08028"/>
    </source>
</evidence>
<name>A0A1L3ZVT8_9SPHN</name>
<dbReference type="OrthoDB" id="7316074at2"/>
<keyword evidence="1" id="KW-0560">Oxidoreductase</keyword>
<feature type="domain" description="Acyl-CoA dehydrogenase C-terminal" evidence="4">
    <location>
        <begin position="245"/>
        <end position="371"/>
    </location>
</feature>
<dbReference type="PANTHER" id="PTHR48083">
    <property type="entry name" value="MEDIUM-CHAIN SPECIFIC ACYL-COA DEHYDROGENASE, MITOCHONDRIAL-RELATED"/>
    <property type="match status" value="1"/>
</dbReference>
<dbReference type="STRING" id="1921510.BSL82_10925"/>
<dbReference type="GO" id="GO:0005737">
    <property type="term" value="C:cytoplasm"/>
    <property type="evidence" value="ECO:0007669"/>
    <property type="project" value="TreeGrafter"/>
</dbReference>
<dbReference type="SUPFAM" id="SSF56645">
    <property type="entry name" value="Acyl-CoA dehydrogenase NM domain-like"/>
    <property type="match status" value="1"/>
</dbReference>
<evidence type="ECO:0000313" key="5">
    <source>
        <dbReference type="EMBL" id="API59764.1"/>
    </source>
</evidence>
<evidence type="ECO:0000256" key="1">
    <source>
        <dbReference type="ARBA" id="ARBA00023002"/>
    </source>
</evidence>
<dbReference type="InterPro" id="IPR009100">
    <property type="entry name" value="AcylCoA_DH/oxidase_NM_dom_sf"/>
</dbReference>
<dbReference type="InterPro" id="IPR050741">
    <property type="entry name" value="Acyl-CoA_dehydrogenase"/>
</dbReference>
<dbReference type="Proteomes" id="UP000182063">
    <property type="component" value="Chromosome"/>
</dbReference>
<gene>
    <name evidence="5" type="ORF">BSL82_10925</name>
</gene>
<dbReference type="SUPFAM" id="SSF47203">
    <property type="entry name" value="Acyl-CoA dehydrogenase C-terminal domain-like"/>
    <property type="match status" value="1"/>
</dbReference>
<dbReference type="AlphaFoldDB" id="A0A1L3ZVT8"/>